<dbReference type="EC" id="2.7.7.60" evidence="7"/>
<dbReference type="SUPFAM" id="SSF53448">
    <property type="entry name" value="Nucleotide-diphospho-sugar transferases"/>
    <property type="match status" value="1"/>
</dbReference>
<protein>
    <recommendedName>
        <fullName evidence="7">2-C-methyl-D-erythritol 4-phosphate cytidylyltransferase</fullName>
        <ecNumber evidence="7">2.7.7.60</ecNumber>
    </recommendedName>
    <alternativeName>
        <fullName evidence="7">4-diphosphocytidyl-2C-methyl-D-erythritol synthase</fullName>
    </alternativeName>
    <alternativeName>
        <fullName evidence="7">MEP cytidylyltransferase</fullName>
        <shortName evidence="7">MCT</shortName>
    </alternativeName>
</protein>
<dbReference type="CDD" id="cd02516">
    <property type="entry name" value="CDP-ME_synthetase"/>
    <property type="match status" value="1"/>
</dbReference>
<gene>
    <name evidence="7" type="primary">ispD</name>
    <name evidence="8" type="ORF">JF50_23855</name>
</gene>
<comment type="catalytic activity">
    <reaction evidence="1 7">
        <text>2-C-methyl-D-erythritol 4-phosphate + CTP + H(+) = 4-CDP-2-C-methyl-D-erythritol + diphosphate</text>
        <dbReference type="Rhea" id="RHEA:13429"/>
        <dbReference type="ChEBI" id="CHEBI:15378"/>
        <dbReference type="ChEBI" id="CHEBI:33019"/>
        <dbReference type="ChEBI" id="CHEBI:37563"/>
        <dbReference type="ChEBI" id="CHEBI:57823"/>
        <dbReference type="ChEBI" id="CHEBI:58262"/>
        <dbReference type="EC" id="2.7.7.60"/>
    </reaction>
</comment>
<evidence type="ECO:0000256" key="1">
    <source>
        <dbReference type="ARBA" id="ARBA00001282"/>
    </source>
</evidence>
<evidence type="ECO:0000256" key="3">
    <source>
        <dbReference type="ARBA" id="ARBA00009789"/>
    </source>
</evidence>
<evidence type="ECO:0000256" key="4">
    <source>
        <dbReference type="ARBA" id="ARBA00022679"/>
    </source>
</evidence>
<dbReference type="GO" id="GO:0019288">
    <property type="term" value="P:isopentenyl diphosphate biosynthetic process, methylerythritol 4-phosphate pathway"/>
    <property type="evidence" value="ECO:0007669"/>
    <property type="project" value="UniProtKB-UniRule"/>
</dbReference>
<dbReference type="HAMAP" id="MF_00108">
    <property type="entry name" value="IspD"/>
    <property type="match status" value="1"/>
</dbReference>
<dbReference type="RefSeq" id="WP_039611780.1">
    <property type="nucleotide sequence ID" value="NZ_JWIC01000010.1"/>
</dbReference>
<reference evidence="8 9" key="1">
    <citation type="submission" date="2014-12" db="EMBL/GenBank/DDBJ databases">
        <title>Draft Genome Sequence of Pseudoalteromonas luteoviolacea HI1.</title>
        <authorList>
            <person name="Asahina A.Y."/>
            <person name="Hadfield M.G."/>
        </authorList>
    </citation>
    <scope>NUCLEOTIDE SEQUENCE [LARGE SCALE GENOMIC DNA]</scope>
    <source>
        <strain evidence="8 9">HI1</strain>
    </source>
</reference>
<dbReference type="Gene3D" id="3.90.550.10">
    <property type="entry name" value="Spore Coat Polysaccharide Biosynthesis Protein SpsA, Chain A"/>
    <property type="match status" value="1"/>
</dbReference>
<feature type="site" description="Positions MEP for the nucleophilic attack" evidence="7">
    <location>
        <position position="154"/>
    </location>
</feature>
<dbReference type="GO" id="GO:0050518">
    <property type="term" value="F:2-C-methyl-D-erythritol 4-phosphate cytidylyltransferase activity"/>
    <property type="evidence" value="ECO:0007669"/>
    <property type="project" value="UniProtKB-UniRule"/>
</dbReference>
<evidence type="ECO:0000256" key="5">
    <source>
        <dbReference type="ARBA" id="ARBA00022695"/>
    </source>
</evidence>
<dbReference type="UniPathway" id="UPA00056">
    <property type="reaction ID" value="UER00093"/>
</dbReference>
<evidence type="ECO:0000256" key="2">
    <source>
        <dbReference type="ARBA" id="ARBA00004787"/>
    </source>
</evidence>
<organism evidence="8 9">
    <name type="scientific">Pseudoalteromonas luteoviolacea</name>
    <dbReference type="NCBI Taxonomy" id="43657"/>
    <lineage>
        <taxon>Bacteria</taxon>
        <taxon>Pseudomonadati</taxon>
        <taxon>Pseudomonadota</taxon>
        <taxon>Gammaproteobacteria</taxon>
        <taxon>Alteromonadales</taxon>
        <taxon>Pseudoalteromonadaceae</taxon>
        <taxon>Pseudoalteromonas</taxon>
    </lineage>
</organism>
<evidence type="ECO:0000256" key="6">
    <source>
        <dbReference type="ARBA" id="ARBA00023229"/>
    </source>
</evidence>
<dbReference type="Proteomes" id="UP000031327">
    <property type="component" value="Unassembled WGS sequence"/>
</dbReference>
<dbReference type="Pfam" id="PF01128">
    <property type="entry name" value="IspD"/>
    <property type="match status" value="1"/>
</dbReference>
<feature type="site" description="Positions MEP for the nucleophilic attack" evidence="7">
    <location>
        <position position="210"/>
    </location>
</feature>
<dbReference type="EMBL" id="JWIC01000010">
    <property type="protein sequence ID" value="KID54886.1"/>
    <property type="molecule type" value="Genomic_DNA"/>
</dbReference>
<accession>A0A0C1Q2Q7</accession>
<keyword evidence="5 7" id="KW-0548">Nucleotidyltransferase</keyword>
<name>A0A0C1Q2Q7_9GAMM</name>
<dbReference type="PANTHER" id="PTHR32125:SF4">
    <property type="entry name" value="2-C-METHYL-D-ERYTHRITOL 4-PHOSPHATE CYTIDYLYLTRANSFERASE, CHLOROPLASTIC"/>
    <property type="match status" value="1"/>
</dbReference>
<dbReference type="AlphaFoldDB" id="A0A0C1Q2Q7"/>
<dbReference type="OrthoDB" id="9806837at2"/>
<comment type="caution">
    <text evidence="8">The sequence shown here is derived from an EMBL/GenBank/DDBJ whole genome shotgun (WGS) entry which is preliminary data.</text>
</comment>
<feature type="site" description="Transition state stabilizer" evidence="7">
    <location>
        <position position="26"/>
    </location>
</feature>
<comment type="function">
    <text evidence="7">Catalyzes the formation of 4-diphosphocytidyl-2-C-methyl-D-erythritol from CTP and 2-C-methyl-D-erythritol 4-phosphate (MEP).</text>
</comment>
<dbReference type="PROSITE" id="PS01295">
    <property type="entry name" value="ISPD"/>
    <property type="match status" value="1"/>
</dbReference>
<dbReference type="InterPro" id="IPR029044">
    <property type="entry name" value="Nucleotide-diphossugar_trans"/>
</dbReference>
<feature type="site" description="Transition state stabilizer" evidence="7">
    <location>
        <position position="19"/>
    </location>
</feature>
<comment type="pathway">
    <text evidence="2 7">Isoprenoid biosynthesis; isopentenyl diphosphate biosynthesis via DXP pathway; isopentenyl diphosphate from 1-deoxy-D-xylulose 5-phosphate: step 2/6.</text>
</comment>
<comment type="similarity">
    <text evidence="3 7">Belongs to the IspD/TarI cytidylyltransferase family. IspD subfamily.</text>
</comment>
<dbReference type="InterPro" id="IPR001228">
    <property type="entry name" value="IspD"/>
</dbReference>
<dbReference type="InterPro" id="IPR034683">
    <property type="entry name" value="IspD/TarI"/>
</dbReference>
<keyword evidence="4 7" id="KW-0808">Transferase</keyword>
<dbReference type="FunFam" id="3.90.550.10:FF:000003">
    <property type="entry name" value="2-C-methyl-D-erythritol 4-phosphate cytidylyltransferase"/>
    <property type="match status" value="1"/>
</dbReference>
<dbReference type="InterPro" id="IPR050088">
    <property type="entry name" value="IspD/TarI_cytidylyltransf_bact"/>
</dbReference>
<dbReference type="InterPro" id="IPR018294">
    <property type="entry name" value="ISPD_synthase_CS"/>
</dbReference>
<evidence type="ECO:0000313" key="9">
    <source>
        <dbReference type="Proteomes" id="UP000031327"/>
    </source>
</evidence>
<evidence type="ECO:0000256" key="7">
    <source>
        <dbReference type="HAMAP-Rule" id="MF_00108"/>
    </source>
</evidence>
<dbReference type="NCBIfam" id="TIGR00453">
    <property type="entry name" value="ispD"/>
    <property type="match status" value="1"/>
</dbReference>
<keyword evidence="6 7" id="KW-0414">Isoprene biosynthesis</keyword>
<dbReference type="PANTHER" id="PTHR32125">
    <property type="entry name" value="2-C-METHYL-D-ERYTHRITOL 4-PHOSPHATE CYTIDYLYLTRANSFERASE, CHLOROPLASTIC"/>
    <property type="match status" value="1"/>
</dbReference>
<sequence length="234" mass="25417">MNKAISLAAVVPAAGVGSRMGLNHPKQYLKIGEKTILEHTLIKLSNVEHINHIYVAVSEDDGYFDGLDLTELNTTRVPGGKERADSVLNALKSMQAHPPEWVLVHDAARPLVDIKDIEKLIVSCLGTGEGGILASKVKDTIKKGDKYIEETVPRDQLWQALTPQLFPYQALLSALESALSEGAMVTDEASAMERVGLPVVLVSGRSDNIKITTPEDHALACFLMAQQQKSIENV</sequence>
<proteinExistence type="inferred from homology"/>
<evidence type="ECO:0000313" key="8">
    <source>
        <dbReference type="EMBL" id="KID54886.1"/>
    </source>
</evidence>